<proteinExistence type="inferred from homology"/>
<dbReference type="Proteomes" id="UP000738325">
    <property type="component" value="Unassembled WGS sequence"/>
</dbReference>
<dbReference type="InterPro" id="IPR005373">
    <property type="entry name" value="PHAF1"/>
</dbReference>
<dbReference type="OrthoDB" id="411211at2759"/>
<keyword evidence="4" id="KW-1185">Reference proteome</keyword>
<sequence length="574" mass="62367">MAQRLDLAIAPGKHLGWFRLGMSLWDVIRLLREQAALIPVVELKYSEEDPFAADIVLRLASNGIELRFEPYSQRLKVIKVDDFSRLRLTYMGGEVSSSKVIPTCILINDLIGPTFPGEFDSSKNLYTLSYPGLSLVFPIPEKLILLYQSSAEMPIEFPDGNTPVASHMYIFHGADWISAMPLPVATLARNIQDGNNNNSPGLRGIRGTGEGRPELERVVAKINYGAVLQFASVTSQVSKCQIQLHVTTPQDLLADLGSPGSIYYKEDDKMQIHSDSDGGVAQTHQQQKQQQQQTQQQQQRQNQMQDDDGILGEMDDIGYDRTDRRAQGSQQPHDYFYNYFHLGIDVLFDGSTHRCKKIVMHTNVPGHFDFQSYKRCPFVLHLPSSSGTNLDAGSARLPPIAPGQTSSPPTHTAGVSISEASATSKQSRKKRHSNTAGAAIEASELHPSTASNSSGDSPRGSSPELLGSSPGQMPMEHGHSYQQTAAAGSGGLMSVSPEKGITPDMKIPMVMALLDPSGSGPSAGSAAGVPNKQGLLLNRGSSSQNPFRHTTLWGTDGVVFEAMQNGHVSTVVLY</sequence>
<evidence type="ECO:0000256" key="2">
    <source>
        <dbReference type="SAM" id="MobiDB-lite"/>
    </source>
</evidence>
<feature type="compositionally biased region" description="Acidic residues" evidence="2">
    <location>
        <begin position="305"/>
        <end position="316"/>
    </location>
</feature>
<dbReference type="PANTHER" id="PTHR13465:SF2">
    <property type="entry name" value="PHAGOSOME ASSEMBLY FACTOR 1"/>
    <property type="match status" value="1"/>
</dbReference>
<dbReference type="InterPro" id="IPR039156">
    <property type="entry name" value="PHAF1/BROMI"/>
</dbReference>
<protein>
    <submittedName>
        <fullName evidence="3">Uncharacterized protein</fullName>
    </submittedName>
</protein>
<reference evidence="3" key="1">
    <citation type="journal article" date="2020" name="Fungal Divers.">
        <title>Resolving the Mortierellaceae phylogeny through synthesis of multi-gene phylogenetics and phylogenomics.</title>
        <authorList>
            <person name="Vandepol N."/>
            <person name="Liber J."/>
            <person name="Desiro A."/>
            <person name="Na H."/>
            <person name="Kennedy M."/>
            <person name="Barry K."/>
            <person name="Grigoriev I.V."/>
            <person name="Miller A.N."/>
            <person name="O'Donnell K."/>
            <person name="Stajich J.E."/>
            <person name="Bonito G."/>
        </authorList>
    </citation>
    <scope>NUCLEOTIDE SEQUENCE</scope>
    <source>
        <strain evidence="3">REB-010B</strain>
    </source>
</reference>
<accession>A0A9P6RR56</accession>
<dbReference type="GO" id="GO:0005802">
    <property type="term" value="C:trans-Golgi network"/>
    <property type="evidence" value="ECO:0007669"/>
    <property type="project" value="TreeGrafter"/>
</dbReference>
<organism evidence="3 4">
    <name type="scientific">Dissophora globulifera</name>
    <dbReference type="NCBI Taxonomy" id="979702"/>
    <lineage>
        <taxon>Eukaryota</taxon>
        <taxon>Fungi</taxon>
        <taxon>Fungi incertae sedis</taxon>
        <taxon>Mucoromycota</taxon>
        <taxon>Mortierellomycotina</taxon>
        <taxon>Mortierellomycetes</taxon>
        <taxon>Mortierellales</taxon>
        <taxon>Mortierellaceae</taxon>
        <taxon>Dissophora</taxon>
    </lineage>
</organism>
<feature type="region of interest" description="Disordered" evidence="2">
    <location>
        <begin position="272"/>
        <end position="316"/>
    </location>
</feature>
<name>A0A9P6RR56_9FUNG</name>
<feature type="compositionally biased region" description="Low complexity" evidence="2">
    <location>
        <begin position="282"/>
        <end position="304"/>
    </location>
</feature>
<dbReference type="PANTHER" id="PTHR13465">
    <property type="entry name" value="UPF0183 PROTEIN"/>
    <property type="match status" value="1"/>
</dbReference>
<comment type="caution">
    <text evidence="3">The sequence shown here is derived from an EMBL/GenBank/DDBJ whole genome shotgun (WGS) entry which is preliminary data.</text>
</comment>
<feature type="compositionally biased region" description="Polar residues" evidence="2">
    <location>
        <begin position="403"/>
        <end position="425"/>
    </location>
</feature>
<dbReference type="AlphaFoldDB" id="A0A9P6RR56"/>
<evidence type="ECO:0000256" key="1">
    <source>
        <dbReference type="ARBA" id="ARBA00024339"/>
    </source>
</evidence>
<dbReference type="EMBL" id="JAAAIP010000148">
    <property type="protein sequence ID" value="KAG0324458.1"/>
    <property type="molecule type" value="Genomic_DNA"/>
</dbReference>
<dbReference type="GO" id="GO:0043001">
    <property type="term" value="P:Golgi to plasma membrane protein transport"/>
    <property type="evidence" value="ECO:0007669"/>
    <property type="project" value="TreeGrafter"/>
</dbReference>
<evidence type="ECO:0000313" key="3">
    <source>
        <dbReference type="EMBL" id="KAG0324458.1"/>
    </source>
</evidence>
<evidence type="ECO:0000313" key="4">
    <source>
        <dbReference type="Proteomes" id="UP000738325"/>
    </source>
</evidence>
<feature type="compositionally biased region" description="Low complexity" evidence="2">
    <location>
        <begin position="451"/>
        <end position="471"/>
    </location>
</feature>
<dbReference type="Pfam" id="PF03676">
    <property type="entry name" value="PHAF1"/>
    <property type="match status" value="3"/>
</dbReference>
<feature type="region of interest" description="Disordered" evidence="2">
    <location>
        <begin position="390"/>
        <end position="479"/>
    </location>
</feature>
<comment type="similarity">
    <text evidence="1">Belongs to the PHAF1 family.</text>
</comment>
<gene>
    <name evidence="3" type="ORF">BGZ99_001796</name>
</gene>